<organism evidence="2 3">
    <name type="scientific">Chitinophaga filiformis</name>
    <name type="common">Myxococcus filiformis</name>
    <name type="synonym">Flexibacter filiformis</name>
    <dbReference type="NCBI Taxonomy" id="104663"/>
    <lineage>
        <taxon>Bacteria</taxon>
        <taxon>Pseudomonadati</taxon>
        <taxon>Bacteroidota</taxon>
        <taxon>Chitinophagia</taxon>
        <taxon>Chitinophagales</taxon>
        <taxon>Chitinophagaceae</taxon>
        <taxon>Chitinophaga</taxon>
    </lineage>
</organism>
<dbReference type="GO" id="GO:0005524">
    <property type="term" value="F:ATP binding"/>
    <property type="evidence" value="ECO:0007669"/>
    <property type="project" value="UniProtKB-KW"/>
</dbReference>
<keyword evidence="2" id="KW-0067">ATP-binding</keyword>
<dbReference type="Gene3D" id="3.30.950.30">
    <property type="entry name" value="Schlafen, AAA domain"/>
    <property type="match status" value="1"/>
</dbReference>
<reference evidence="2 3" key="1">
    <citation type="submission" date="2022-04" db="EMBL/GenBank/DDBJ databases">
        <title>The arsenic-methylating capacity of Chitinophaga filiformis YT5 during chitin decomposition.</title>
        <authorList>
            <person name="Chen G."/>
            <person name="Liang Y."/>
        </authorList>
    </citation>
    <scope>NUCLEOTIDE SEQUENCE [LARGE SCALE GENOMIC DNA]</scope>
    <source>
        <strain evidence="2 3">YT5</strain>
    </source>
</reference>
<gene>
    <name evidence="2" type="ORF">MYF79_24305</name>
</gene>
<sequence length="412" mass="46302">MILFDKKVEDFDQAFIQLLIDDKVPESRTLDYKLKVDITRDDSKEELLNDICSFYNTEGGIMIFGLDELRDGKKKLGIPAIPATNAIEIADYPQFQSRLRSALQSGTDPSIIGIRFSPLIKIDGIFVFAVGIPKCSSMLSMVTFNGSHRFFRRNESDKYRPRTYELFTALTTFGHLKQQIERYTESRVLTFPATFAHDLEGRPGALVHIVPTTFLETASIPAFTSKDFVKQAVGLFPSQGRYISTKFGYNIDGLTLLHINEDNAPIRGERGSNLDAYTVLLRNGAIENFSSIFVAINPGSSPELYLEGLVTFIVETIKSAFKYYAFVKIATEFYVSVRLINLGAHAHLIKDSGSGELRQPELKMPIVFITDEETATGSFSLLFDILWQAIGDRGCPDLLKEKYLSAGWLYKE</sequence>
<keyword evidence="2" id="KW-0547">Nucleotide-binding</keyword>
<evidence type="ECO:0000259" key="1">
    <source>
        <dbReference type="Pfam" id="PF04326"/>
    </source>
</evidence>
<dbReference type="RefSeq" id="WP_247810420.1">
    <property type="nucleotide sequence ID" value="NZ_CP095855.1"/>
</dbReference>
<dbReference type="EMBL" id="CP095855">
    <property type="protein sequence ID" value="UPK68079.1"/>
    <property type="molecule type" value="Genomic_DNA"/>
</dbReference>
<dbReference type="InterPro" id="IPR007421">
    <property type="entry name" value="Schlafen_AlbA_2_dom"/>
</dbReference>
<protein>
    <submittedName>
        <fullName evidence="2">ATP-binding protein</fullName>
    </submittedName>
</protein>
<proteinExistence type="predicted"/>
<name>A0ABY4HY65_CHIFI</name>
<dbReference type="Proteomes" id="UP000830198">
    <property type="component" value="Chromosome"/>
</dbReference>
<evidence type="ECO:0000313" key="2">
    <source>
        <dbReference type="EMBL" id="UPK68079.1"/>
    </source>
</evidence>
<feature type="domain" description="Schlafen AlbA-2" evidence="1">
    <location>
        <begin position="26"/>
        <end position="158"/>
    </location>
</feature>
<evidence type="ECO:0000313" key="3">
    <source>
        <dbReference type="Proteomes" id="UP000830198"/>
    </source>
</evidence>
<keyword evidence="3" id="KW-1185">Reference proteome</keyword>
<accession>A0ABY4HY65</accession>
<dbReference type="Pfam" id="PF04326">
    <property type="entry name" value="SLFN_AlbA_2"/>
    <property type="match status" value="1"/>
</dbReference>
<dbReference type="InterPro" id="IPR038461">
    <property type="entry name" value="Schlafen_AlbA_2_dom_sf"/>
</dbReference>